<evidence type="ECO:0000256" key="1">
    <source>
        <dbReference type="ARBA" id="ARBA00009995"/>
    </source>
</evidence>
<comment type="similarity">
    <text evidence="1">Belongs to the UDP-glycosyltransferase family.</text>
</comment>
<reference evidence="3 4" key="1">
    <citation type="submission" date="2017-11" db="EMBL/GenBank/DDBJ databases">
        <title>De-novo sequencing of pomegranate (Punica granatum L.) genome.</title>
        <authorList>
            <person name="Akparov Z."/>
            <person name="Amiraslanov A."/>
            <person name="Hajiyeva S."/>
            <person name="Abbasov M."/>
            <person name="Kaur K."/>
            <person name="Hamwieh A."/>
            <person name="Solovyev V."/>
            <person name="Salamov A."/>
            <person name="Braich B."/>
            <person name="Kosarev P."/>
            <person name="Mahmoud A."/>
            <person name="Hajiyev E."/>
            <person name="Babayeva S."/>
            <person name="Izzatullayeva V."/>
            <person name="Mammadov A."/>
            <person name="Mammadov A."/>
            <person name="Sharifova S."/>
            <person name="Ojaghi J."/>
            <person name="Eynullazada K."/>
            <person name="Bayramov B."/>
            <person name="Abdulazimova A."/>
            <person name="Shahmuradov I."/>
        </authorList>
    </citation>
    <scope>NUCLEOTIDE SEQUENCE [LARGE SCALE GENOMIC DNA]</scope>
    <source>
        <strain evidence="4">cv. AG2017</strain>
        <tissue evidence="3">Leaf</tissue>
    </source>
</reference>
<dbReference type="Proteomes" id="UP000233551">
    <property type="component" value="Unassembled WGS sequence"/>
</dbReference>
<evidence type="ECO:0000313" key="4">
    <source>
        <dbReference type="Proteomes" id="UP000233551"/>
    </source>
</evidence>
<accession>A0A2I0IUT3</accession>
<dbReference type="STRING" id="22663.A0A2I0IUT3"/>
<dbReference type="PANTHER" id="PTHR11926:SF1412">
    <property type="entry name" value="UDP-GLYCOSYLTRANSFERASE 83A1-LIKE"/>
    <property type="match status" value="1"/>
</dbReference>
<keyword evidence="4" id="KW-1185">Reference proteome</keyword>
<dbReference type="SUPFAM" id="SSF53756">
    <property type="entry name" value="UDP-Glycosyltransferase/glycogen phosphorylase"/>
    <property type="match status" value="1"/>
</dbReference>
<evidence type="ECO:0000256" key="2">
    <source>
        <dbReference type="ARBA" id="ARBA00022676"/>
    </source>
</evidence>
<keyword evidence="2" id="KW-0328">Glycosyltransferase</keyword>
<keyword evidence="2" id="KW-0808">Transferase</keyword>
<dbReference type="GO" id="GO:0080044">
    <property type="term" value="F:quercetin 7-O-glucosyltransferase activity"/>
    <property type="evidence" value="ECO:0007669"/>
    <property type="project" value="TreeGrafter"/>
</dbReference>
<dbReference type="EMBL" id="PGOL01002464">
    <property type="protein sequence ID" value="PKI47752.1"/>
    <property type="molecule type" value="Genomic_DNA"/>
</dbReference>
<protein>
    <submittedName>
        <fullName evidence="3">Uncharacterized protein</fullName>
    </submittedName>
</protein>
<organism evidence="3 4">
    <name type="scientific">Punica granatum</name>
    <name type="common">Pomegranate</name>
    <dbReference type="NCBI Taxonomy" id="22663"/>
    <lineage>
        <taxon>Eukaryota</taxon>
        <taxon>Viridiplantae</taxon>
        <taxon>Streptophyta</taxon>
        <taxon>Embryophyta</taxon>
        <taxon>Tracheophyta</taxon>
        <taxon>Spermatophyta</taxon>
        <taxon>Magnoliopsida</taxon>
        <taxon>eudicotyledons</taxon>
        <taxon>Gunneridae</taxon>
        <taxon>Pentapetalae</taxon>
        <taxon>rosids</taxon>
        <taxon>malvids</taxon>
        <taxon>Myrtales</taxon>
        <taxon>Lythraceae</taxon>
        <taxon>Punica</taxon>
    </lineage>
</organism>
<dbReference type="GO" id="GO:0080043">
    <property type="term" value="F:quercetin 3-O-glucosyltransferase activity"/>
    <property type="evidence" value="ECO:0007669"/>
    <property type="project" value="TreeGrafter"/>
</dbReference>
<sequence>MGLGNARSNAKPLLFKFGLGEWKGVQELRSFGVVSKEMETQTVLARQPRVVVIAYPAQGHVGPLMKLSCQIANCGIRGTKPGGGVLLILCRGSCYRNYEDLIRRKNSCEAEKVTCVVADGTFGWGLEVAEKLGIKRAMFWPTVVRGFVLALCLHLNHGGRSH</sequence>
<name>A0A2I0IUT3_PUNGR</name>
<dbReference type="AlphaFoldDB" id="A0A2I0IUT3"/>
<evidence type="ECO:0000313" key="3">
    <source>
        <dbReference type="EMBL" id="PKI47752.1"/>
    </source>
</evidence>
<dbReference type="PANTHER" id="PTHR11926">
    <property type="entry name" value="GLUCOSYL/GLUCURONOSYL TRANSFERASES"/>
    <property type="match status" value="1"/>
</dbReference>
<gene>
    <name evidence="3" type="ORF">CRG98_031885</name>
</gene>
<proteinExistence type="inferred from homology"/>
<dbReference type="Gene3D" id="3.40.50.2000">
    <property type="entry name" value="Glycogen Phosphorylase B"/>
    <property type="match status" value="2"/>
</dbReference>
<comment type="caution">
    <text evidence="3">The sequence shown here is derived from an EMBL/GenBank/DDBJ whole genome shotgun (WGS) entry which is preliminary data.</text>
</comment>